<dbReference type="Proteomes" id="UP000426246">
    <property type="component" value="Chromosome"/>
</dbReference>
<name>A0A6B8RDL7_9BACL</name>
<dbReference type="PANTHER" id="PTHR42760:SF124">
    <property type="entry name" value="SHORT-CHAIN DEHYDROGENASE_REDUCTASE"/>
    <property type="match status" value="1"/>
</dbReference>
<accession>A0A6B8RDL7</accession>
<dbReference type="PRINTS" id="PR00081">
    <property type="entry name" value="GDHRDH"/>
</dbReference>
<protein>
    <submittedName>
        <fullName evidence="3">Glucose 1-dehydrogenase</fullName>
        <ecNumber evidence="3">1.1.1.47</ecNumber>
    </submittedName>
</protein>
<dbReference type="PANTHER" id="PTHR42760">
    <property type="entry name" value="SHORT-CHAIN DEHYDROGENASES/REDUCTASES FAMILY MEMBER"/>
    <property type="match status" value="1"/>
</dbReference>
<dbReference type="NCBIfam" id="NF005559">
    <property type="entry name" value="PRK07231.1"/>
    <property type="match status" value="1"/>
</dbReference>
<evidence type="ECO:0000256" key="2">
    <source>
        <dbReference type="ARBA" id="ARBA00023002"/>
    </source>
</evidence>
<dbReference type="PRINTS" id="PR00080">
    <property type="entry name" value="SDRFAMILY"/>
</dbReference>
<dbReference type="InterPro" id="IPR020904">
    <property type="entry name" value="Sc_DH/Rdtase_CS"/>
</dbReference>
<dbReference type="Pfam" id="PF13561">
    <property type="entry name" value="adh_short_C2"/>
    <property type="match status" value="1"/>
</dbReference>
<dbReference type="EC" id="1.1.1.47" evidence="3"/>
<evidence type="ECO:0000313" key="4">
    <source>
        <dbReference type="Proteomes" id="UP000426246"/>
    </source>
</evidence>
<reference evidence="4" key="1">
    <citation type="submission" date="2018-11" db="EMBL/GenBank/DDBJ databases">
        <title>Complete genome sequence of Paenibacillus sp. ML311-T8.</title>
        <authorList>
            <person name="Nam Y.-D."/>
            <person name="Kang J."/>
            <person name="Chung W.-H."/>
            <person name="Park Y.S."/>
        </authorList>
    </citation>
    <scope>NUCLEOTIDE SEQUENCE [LARGE SCALE GENOMIC DNA]</scope>
    <source>
        <strain evidence="4">ML311-T8</strain>
    </source>
</reference>
<dbReference type="SUPFAM" id="SSF51735">
    <property type="entry name" value="NAD(P)-binding Rossmann-fold domains"/>
    <property type="match status" value="1"/>
</dbReference>
<dbReference type="RefSeq" id="WP_155699300.1">
    <property type="nucleotide sequence ID" value="NZ_CP034235.1"/>
</dbReference>
<organism evidence="3 4">
    <name type="scientific">Paenibacillus psychroresistens</name>
    <dbReference type="NCBI Taxonomy" id="1778678"/>
    <lineage>
        <taxon>Bacteria</taxon>
        <taxon>Bacillati</taxon>
        <taxon>Bacillota</taxon>
        <taxon>Bacilli</taxon>
        <taxon>Bacillales</taxon>
        <taxon>Paenibacillaceae</taxon>
        <taxon>Paenibacillus</taxon>
    </lineage>
</organism>
<sequence length="266" mass="28256">MSKLFDLSGKVALVVGAAGMLGEAQALGLAMAGADIVLADVFPKNTEATIASIQELGQRAIFLQVDITSPESVEALTQAVLAEFGKIDILINSAGITHRYPSEEFDDQVFDRILDINLNGLFYLCQSVGKVMKAQGGGRIINMASIFAFAGNPESIAYAASKGAVAQLTRTLAVEWADLNIAVNGIAPSWFETPMGTLSDNIDSLYKGSTRKPTKEELFNRTIGKVPLKRMGQPREIVGATVFLASDEASMVTGHLLAVDGGYLAQ</sequence>
<dbReference type="FunFam" id="3.40.50.720:FF:000084">
    <property type="entry name" value="Short-chain dehydrogenase reductase"/>
    <property type="match status" value="1"/>
</dbReference>
<dbReference type="Gene3D" id="3.40.50.720">
    <property type="entry name" value="NAD(P)-binding Rossmann-like Domain"/>
    <property type="match status" value="1"/>
</dbReference>
<keyword evidence="2 3" id="KW-0560">Oxidoreductase</keyword>
<gene>
    <name evidence="3" type="ORF">EHS13_04950</name>
</gene>
<dbReference type="AlphaFoldDB" id="A0A6B8RDL7"/>
<dbReference type="OrthoDB" id="9803333at2"/>
<dbReference type="KEGG" id="ppsc:EHS13_04950"/>
<dbReference type="PROSITE" id="PS00061">
    <property type="entry name" value="ADH_SHORT"/>
    <property type="match status" value="1"/>
</dbReference>
<keyword evidence="4" id="KW-1185">Reference proteome</keyword>
<dbReference type="InterPro" id="IPR036291">
    <property type="entry name" value="NAD(P)-bd_dom_sf"/>
</dbReference>
<dbReference type="EMBL" id="CP034235">
    <property type="protein sequence ID" value="QGQ94299.1"/>
    <property type="molecule type" value="Genomic_DNA"/>
</dbReference>
<dbReference type="GO" id="GO:0047936">
    <property type="term" value="F:glucose 1-dehydrogenase [NAD(P)+] activity"/>
    <property type="evidence" value="ECO:0007669"/>
    <property type="project" value="UniProtKB-EC"/>
</dbReference>
<comment type="similarity">
    <text evidence="1">Belongs to the short-chain dehydrogenases/reductases (SDR) family.</text>
</comment>
<proteinExistence type="inferred from homology"/>
<evidence type="ECO:0000256" key="1">
    <source>
        <dbReference type="ARBA" id="ARBA00006484"/>
    </source>
</evidence>
<dbReference type="InterPro" id="IPR002347">
    <property type="entry name" value="SDR_fam"/>
</dbReference>
<dbReference type="GO" id="GO:0008206">
    <property type="term" value="P:bile acid metabolic process"/>
    <property type="evidence" value="ECO:0007669"/>
    <property type="project" value="UniProtKB-ARBA"/>
</dbReference>
<evidence type="ECO:0000313" key="3">
    <source>
        <dbReference type="EMBL" id="QGQ94299.1"/>
    </source>
</evidence>